<feature type="region of interest" description="Disordered" evidence="1">
    <location>
        <begin position="116"/>
        <end position="148"/>
    </location>
</feature>
<protein>
    <submittedName>
        <fullName evidence="2">Uncharacterized protein</fullName>
    </submittedName>
</protein>
<accession>S9TJG0</accession>
<evidence type="ECO:0000313" key="2">
    <source>
        <dbReference type="EMBL" id="EPY16498.1"/>
    </source>
</evidence>
<keyword evidence="3" id="KW-1185">Reference proteome</keyword>
<organism evidence="2 3">
    <name type="scientific">Strigomonas culicis</name>
    <dbReference type="NCBI Taxonomy" id="28005"/>
    <lineage>
        <taxon>Eukaryota</taxon>
        <taxon>Discoba</taxon>
        <taxon>Euglenozoa</taxon>
        <taxon>Kinetoplastea</taxon>
        <taxon>Metakinetoplastina</taxon>
        <taxon>Trypanosomatida</taxon>
        <taxon>Trypanosomatidae</taxon>
        <taxon>Strigomonadinae</taxon>
        <taxon>Strigomonas</taxon>
    </lineage>
</organism>
<dbReference type="Proteomes" id="UP000015354">
    <property type="component" value="Unassembled WGS sequence"/>
</dbReference>
<comment type="caution">
    <text evidence="2">The sequence shown here is derived from an EMBL/GenBank/DDBJ whole genome shotgun (WGS) entry which is preliminary data.</text>
</comment>
<dbReference type="AlphaFoldDB" id="S9TJG0"/>
<evidence type="ECO:0000256" key="1">
    <source>
        <dbReference type="SAM" id="MobiDB-lite"/>
    </source>
</evidence>
<dbReference type="EMBL" id="ATMH01011095">
    <property type="protein sequence ID" value="EPY16498.1"/>
    <property type="molecule type" value="Genomic_DNA"/>
</dbReference>
<gene>
    <name evidence="2" type="ORF">STCU_11193</name>
</gene>
<sequence>MVQTLKGEGSDAVVAIALDCLLALSALRPPLTAVTALHQEIFHTVLIFLPRGGAIKQRALRVCAAVVGMRTFTTLSDEQARQLLHVCRVEIIKPQCHTAHGTKPAARAARQTPLLAGGVRPHGSHHGAHDAPRREGGGPPPVRGAARALPDGVQNDAAALQEPHRALREESQLPRHGRPHRAAGGAGGAGAAAADRRAARRGALSLPPPCRPCSRAASTARCASSPGACCRR</sequence>
<evidence type="ECO:0000313" key="3">
    <source>
        <dbReference type="Proteomes" id="UP000015354"/>
    </source>
</evidence>
<proteinExistence type="predicted"/>
<feature type="compositionally biased region" description="Basic and acidic residues" evidence="1">
    <location>
        <begin position="127"/>
        <end position="136"/>
    </location>
</feature>
<feature type="region of interest" description="Disordered" evidence="1">
    <location>
        <begin position="169"/>
        <end position="217"/>
    </location>
</feature>
<reference evidence="2 3" key="1">
    <citation type="journal article" date="2013" name="PLoS ONE">
        <title>Predicting the Proteins of Angomonas deanei, Strigomonas culicis and Their Respective Endosymbionts Reveals New Aspects of the Trypanosomatidae Family.</title>
        <authorList>
            <person name="Motta M.C."/>
            <person name="Martins A.C."/>
            <person name="de Souza S.S."/>
            <person name="Catta-Preta C.M."/>
            <person name="Silva R."/>
            <person name="Klein C.C."/>
            <person name="de Almeida L.G."/>
            <person name="de Lima Cunha O."/>
            <person name="Ciapina L.P."/>
            <person name="Brocchi M."/>
            <person name="Colabardini A.C."/>
            <person name="de Araujo Lima B."/>
            <person name="Machado C.R."/>
            <person name="de Almeida Soares C.M."/>
            <person name="Probst C.M."/>
            <person name="de Menezes C.B."/>
            <person name="Thompson C.E."/>
            <person name="Bartholomeu D.C."/>
            <person name="Gradia D.F."/>
            <person name="Pavoni D.P."/>
            <person name="Grisard E.C."/>
            <person name="Fantinatti-Garboggini F."/>
            <person name="Marchini F.K."/>
            <person name="Rodrigues-Luiz G.F."/>
            <person name="Wagner G."/>
            <person name="Goldman G.H."/>
            <person name="Fietto J.L."/>
            <person name="Elias M.C."/>
            <person name="Goldman M.H."/>
            <person name="Sagot M.F."/>
            <person name="Pereira M."/>
            <person name="Stoco P.H."/>
            <person name="de Mendonca-Neto R.P."/>
            <person name="Teixeira S.M."/>
            <person name="Maciel T.E."/>
            <person name="de Oliveira Mendes T.A."/>
            <person name="Urmenyi T.P."/>
            <person name="de Souza W."/>
            <person name="Schenkman S."/>
            <person name="de Vasconcelos A.T."/>
        </authorList>
    </citation>
    <scope>NUCLEOTIDE SEQUENCE [LARGE SCALE GENOMIC DNA]</scope>
</reference>
<name>S9TJG0_9TRYP</name>